<comment type="caution">
    <text evidence="1">The sequence shown here is derived from an EMBL/GenBank/DDBJ whole genome shotgun (WGS) entry which is preliminary data.</text>
</comment>
<proteinExistence type="predicted"/>
<gene>
    <name evidence="1" type="ORF">VIBNISOn1_1540073</name>
</gene>
<sequence length="49" mass="5863">MSKHQQTQRLLHPIEVLVMSFVMVDEVYLLQFRNHLIVLLTRRALVAKF</sequence>
<evidence type="ECO:0000313" key="2">
    <source>
        <dbReference type="Proteomes" id="UP000018211"/>
    </source>
</evidence>
<dbReference type="Proteomes" id="UP000018211">
    <property type="component" value="Unassembled WGS sequence"/>
</dbReference>
<dbReference type="EMBL" id="CAOF01000062">
    <property type="protein sequence ID" value="CCO45705.1"/>
    <property type="molecule type" value="Genomic_DNA"/>
</dbReference>
<accession>A0AAV2VM48</accession>
<organism evidence="1 2">
    <name type="scientific">Vibrio nigripulchritudo SOn1</name>
    <dbReference type="NCBI Taxonomy" id="1238450"/>
    <lineage>
        <taxon>Bacteria</taxon>
        <taxon>Pseudomonadati</taxon>
        <taxon>Pseudomonadota</taxon>
        <taxon>Gammaproteobacteria</taxon>
        <taxon>Vibrionales</taxon>
        <taxon>Vibrionaceae</taxon>
        <taxon>Vibrio</taxon>
    </lineage>
</organism>
<name>A0AAV2VM48_9VIBR</name>
<reference evidence="1 2" key="1">
    <citation type="journal article" date="2013" name="ISME J.">
        <title>Comparative genomics of pathogenic lineages of Vibrio nigripulchritudo identifies virulence-associated traits.</title>
        <authorList>
            <person name="Goudenege D."/>
            <person name="Labreuche Y."/>
            <person name="Krin E."/>
            <person name="Ansquer D."/>
            <person name="Mangenot S."/>
            <person name="Calteau A."/>
            <person name="Medigue C."/>
            <person name="Mazel D."/>
            <person name="Polz M.F."/>
            <person name="Le Roux F."/>
        </authorList>
    </citation>
    <scope>NUCLEOTIDE SEQUENCE [LARGE SCALE GENOMIC DNA]</scope>
    <source>
        <strain evidence="1 2">SOn1</strain>
    </source>
</reference>
<protein>
    <submittedName>
        <fullName evidence="1">Uncharacterized protein</fullName>
    </submittedName>
</protein>
<evidence type="ECO:0000313" key="1">
    <source>
        <dbReference type="EMBL" id="CCO45705.1"/>
    </source>
</evidence>
<dbReference type="AlphaFoldDB" id="A0AAV2VM48"/>